<keyword evidence="9" id="KW-0472">Membrane</keyword>
<accession>A0ABR9DLT7</accession>
<evidence type="ECO:0000256" key="6">
    <source>
        <dbReference type="ARBA" id="ARBA00022777"/>
    </source>
</evidence>
<dbReference type="InterPro" id="IPR036097">
    <property type="entry name" value="HisK_dim/P_sf"/>
</dbReference>
<dbReference type="PANTHER" id="PTHR45453">
    <property type="entry name" value="PHOSPHATE REGULON SENSOR PROTEIN PHOR"/>
    <property type="match status" value="1"/>
</dbReference>
<evidence type="ECO:0000256" key="4">
    <source>
        <dbReference type="ARBA" id="ARBA00022553"/>
    </source>
</evidence>
<dbReference type="CDD" id="cd00082">
    <property type="entry name" value="HisKA"/>
    <property type="match status" value="1"/>
</dbReference>
<dbReference type="SUPFAM" id="SSF55874">
    <property type="entry name" value="ATPase domain of HSP90 chaperone/DNA topoisomerase II/histidine kinase"/>
    <property type="match status" value="1"/>
</dbReference>
<dbReference type="RefSeq" id="WP_192277813.1">
    <property type="nucleotide sequence ID" value="NZ_JACZDF010000001.1"/>
</dbReference>
<evidence type="ECO:0000313" key="11">
    <source>
        <dbReference type="EMBL" id="MBD9698107.1"/>
    </source>
</evidence>
<comment type="caution">
    <text evidence="11">The sequence shown here is derived from an EMBL/GenBank/DDBJ whole genome shotgun (WGS) entry which is preliminary data.</text>
</comment>
<dbReference type="SMART" id="SM00387">
    <property type="entry name" value="HATPase_c"/>
    <property type="match status" value="1"/>
</dbReference>
<dbReference type="SMART" id="SM00388">
    <property type="entry name" value="HisKA"/>
    <property type="match status" value="1"/>
</dbReference>
<keyword evidence="9" id="KW-1133">Transmembrane helix</keyword>
<comment type="catalytic activity">
    <reaction evidence="1">
        <text>ATP + protein L-histidine = ADP + protein N-phospho-L-histidine.</text>
        <dbReference type="EC" id="2.7.13.3"/>
    </reaction>
</comment>
<dbReference type="CDD" id="cd00075">
    <property type="entry name" value="HATPase"/>
    <property type="match status" value="1"/>
</dbReference>
<keyword evidence="5" id="KW-0808">Transferase</keyword>
<keyword evidence="4" id="KW-0597">Phosphoprotein</keyword>
<dbReference type="Gene3D" id="3.30.565.10">
    <property type="entry name" value="Histidine kinase-like ATPase, C-terminal domain"/>
    <property type="match status" value="1"/>
</dbReference>
<proteinExistence type="predicted"/>
<keyword evidence="9" id="KW-0812">Transmembrane</keyword>
<dbReference type="EC" id="2.7.13.3" evidence="3"/>
<dbReference type="Pfam" id="PF00512">
    <property type="entry name" value="HisKA"/>
    <property type="match status" value="1"/>
</dbReference>
<dbReference type="Gene3D" id="1.10.287.130">
    <property type="match status" value="1"/>
</dbReference>
<reference evidence="11 12" key="1">
    <citation type="submission" date="2020-09" db="EMBL/GenBank/DDBJ databases">
        <title>Flavimobilis rhizosphaerae sp. nov., isolated from rhizosphere soil of Spartina alterniflora.</title>
        <authorList>
            <person name="Hanqin C."/>
        </authorList>
    </citation>
    <scope>NUCLEOTIDE SEQUENCE [LARGE SCALE GENOMIC DNA]</scope>
    <source>
        <strain evidence="11 12">GY 10621</strain>
    </source>
</reference>
<dbReference type="InterPro" id="IPR004358">
    <property type="entry name" value="Sig_transdc_His_kin-like_C"/>
</dbReference>
<dbReference type="EMBL" id="JACZDF010000001">
    <property type="protein sequence ID" value="MBD9698107.1"/>
    <property type="molecule type" value="Genomic_DNA"/>
</dbReference>
<evidence type="ECO:0000256" key="1">
    <source>
        <dbReference type="ARBA" id="ARBA00000085"/>
    </source>
</evidence>
<feature type="domain" description="Histidine kinase" evidence="10">
    <location>
        <begin position="159"/>
        <end position="375"/>
    </location>
</feature>
<name>A0ABR9DLT7_9MICO</name>
<dbReference type="PANTHER" id="PTHR45453:SF1">
    <property type="entry name" value="PHOSPHATE REGULON SENSOR PROTEIN PHOR"/>
    <property type="match status" value="1"/>
</dbReference>
<evidence type="ECO:0000259" key="10">
    <source>
        <dbReference type="PROSITE" id="PS50109"/>
    </source>
</evidence>
<evidence type="ECO:0000256" key="9">
    <source>
        <dbReference type="SAM" id="Phobius"/>
    </source>
</evidence>
<feature type="transmembrane region" description="Helical" evidence="9">
    <location>
        <begin position="6"/>
        <end position="29"/>
    </location>
</feature>
<dbReference type="InterPro" id="IPR005467">
    <property type="entry name" value="His_kinase_dom"/>
</dbReference>
<evidence type="ECO:0000256" key="2">
    <source>
        <dbReference type="ARBA" id="ARBA00004236"/>
    </source>
</evidence>
<dbReference type="InterPro" id="IPR036890">
    <property type="entry name" value="HATPase_C_sf"/>
</dbReference>
<evidence type="ECO:0000256" key="8">
    <source>
        <dbReference type="ARBA" id="ARBA00039401"/>
    </source>
</evidence>
<evidence type="ECO:0000256" key="5">
    <source>
        <dbReference type="ARBA" id="ARBA00022679"/>
    </source>
</evidence>
<evidence type="ECO:0000313" key="12">
    <source>
        <dbReference type="Proteomes" id="UP000642107"/>
    </source>
</evidence>
<dbReference type="InterPro" id="IPR003661">
    <property type="entry name" value="HisK_dim/P_dom"/>
</dbReference>
<gene>
    <name evidence="11" type="ORF">IGS67_01160</name>
</gene>
<protein>
    <recommendedName>
        <fullName evidence="8">Sensor-like histidine kinase SenX3</fullName>
        <ecNumber evidence="3">2.7.13.3</ecNumber>
    </recommendedName>
</protein>
<organism evidence="11 12">
    <name type="scientific">Flavimobilis rhizosphaerae</name>
    <dbReference type="NCBI Taxonomy" id="2775421"/>
    <lineage>
        <taxon>Bacteria</taxon>
        <taxon>Bacillati</taxon>
        <taxon>Actinomycetota</taxon>
        <taxon>Actinomycetes</taxon>
        <taxon>Micrococcales</taxon>
        <taxon>Jonesiaceae</taxon>
        <taxon>Flavimobilis</taxon>
    </lineage>
</organism>
<dbReference type="PRINTS" id="PR00344">
    <property type="entry name" value="BCTRLSENSOR"/>
</dbReference>
<keyword evidence="7" id="KW-0902">Two-component regulatory system</keyword>
<dbReference type="Pfam" id="PF02518">
    <property type="entry name" value="HATPase_c"/>
    <property type="match status" value="1"/>
</dbReference>
<keyword evidence="6" id="KW-0418">Kinase</keyword>
<dbReference type="InterPro" id="IPR050351">
    <property type="entry name" value="BphY/WalK/GraS-like"/>
</dbReference>
<dbReference type="PROSITE" id="PS50109">
    <property type="entry name" value="HIS_KIN"/>
    <property type="match status" value="1"/>
</dbReference>
<dbReference type="Proteomes" id="UP000642107">
    <property type="component" value="Unassembled WGS sequence"/>
</dbReference>
<keyword evidence="12" id="KW-1185">Reference proteome</keyword>
<evidence type="ECO:0000256" key="7">
    <source>
        <dbReference type="ARBA" id="ARBA00023012"/>
    </source>
</evidence>
<comment type="subcellular location">
    <subcellularLocation>
        <location evidence="2">Cell membrane</location>
    </subcellularLocation>
</comment>
<evidence type="ECO:0000256" key="3">
    <source>
        <dbReference type="ARBA" id="ARBA00012438"/>
    </source>
</evidence>
<dbReference type="SUPFAM" id="SSF47384">
    <property type="entry name" value="Homodimeric domain of signal transducing histidine kinase"/>
    <property type="match status" value="1"/>
</dbReference>
<sequence>MGHVEGLLIVVAGVVGLVTGVFATLLFLWNERRERVAPVGPPADLDEGFVRALAVLRSAAVVVGENDEIVRASAPAYALGLVRHDALTHKAVEDMVASVRRTGEILDVEIELPRGPSGRGDVLLQVRVAQVDSRHVLVLAEDRTEARRLEAIRRDFVVNISHELKTPVGALALLAETVHDAADDPEAVRRFSGRMQQESARLGALVHEVIELSRLQSAGALAQVQAVPVRGVVEESIDRARTTATGRNIRLASAGDLDAAMYGDHNMLVTALRNLLDNAVNYSADGSAVTVGVRSAQDFVEISVVDQGVGISRDVQDRIFERFYRVDPARSRETGGTGLGLSIVKHVVADHGGEITIWSQPGQGSTFTVKIPAAHVAAGAAGRATLVAEEEENA</sequence>
<dbReference type="InterPro" id="IPR003594">
    <property type="entry name" value="HATPase_dom"/>
</dbReference>